<sequence>MRLHSFLALLFLTMLVFTELNPVQSKTLRSSTHRGRRLVRRASVSTPVRVKNGRVLASDRVYNKMASGPSGKGTGH</sequence>
<name>W9QYZ0_9ROSA</name>
<dbReference type="Proteomes" id="UP000030645">
    <property type="component" value="Unassembled WGS sequence"/>
</dbReference>
<dbReference type="EMBL" id="KE344382">
    <property type="protein sequence ID" value="EXB59537.1"/>
    <property type="molecule type" value="Genomic_DNA"/>
</dbReference>
<protein>
    <submittedName>
        <fullName evidence="2">Uncharacterized protein</fullName>
    </submittedName>
</protein>
<evidence type="ECO:0000256" key="1">
    <source>
        <dbReference type="SAM" id="SignalP"/>
    </source>
</evidence>
<gene>
    <name evidence="2" type="ORF">L484_009295</name>
</gene>
<organism evidence="2 3">
    <name type="scientific">Morus notabilis</name>
    <dbReference type="NCBI Taxonomy" id="981085"/>
    <lineage>
        <taxon>Eukaryota</taxon>
        <taxon>Viridiplantae</taxon>
        <taxon>Streptophyta</taxon>
        <taxon>Embryophyta</taxon>
        <taxon>Tracheophyta</taxon>
        <taxon>Spermatophyta</taxon>
        <taxon>Magnoliopsida</taxon>
        <taxon>eudicotyledons</taxon>
        <taxon>Gunneridae</taxon>
        <taxon>Pentapetalae</taxon>
        <taxon>rosids</taxon>
        <taxon>fabids</taxon>
        <taxon>Rosales</taxon>
        <taxon>Moraceae</taxon>
        <taxon>Moreae</taxon>
        <taxon>Morus</taxon>
    </lineage>
</organism>
<evidence type="ECO:0000313" key="2">
    <source>
        <dbReference type="EMBL" id="EXB59537.1"/>
    </source>
</evidence>
<keyword evidence="3" id="KW-1185">Reference proteome</keyword>
<evidence type="ECO:0000313" key="3">
    <source>
        <dbReference type="Proteomes" id="UP000030645"/>
    </source>
</evidence>
<accession>W9QYZ0</accession>
<reference evidence="3" key="1">
    <citation type="submission" date="2013-01" db="EMBL/GenBank/DDBJ databases">
        <title>Draft Genome Sequence of a Mulberry Tree, Morus notabilis C.K. Schneid.</title>
        <authorList>
            <person name="He N."/>
            <person name="Zhao S."/>
        </authorList>
    </citation>
    <scope>NUCLEOTIDE SEQUENCE</scope>
</reference>
<dbReference type="AlphaFoldDB" id="W9QYZ0"/>
<feature type="signal peptide" evidence="1">
    <location>
        <begin position="1"/>
        <end position="18"/>
    </location>
</feature>
<feature type="chain" id="PRO_5004927958" evidence="1">
    <location>
        <begin position="19"/>
        <end position="76"/>
    </location>
</feature>
<proteinExistence type="predicted"/>
<keyword evidence="1" id="KW-0732">Signal</keyword>